<keyword evidence="3" id="KW-1185">Reference proteome</keyword>
<comment type="caution">
    <text evidence="2">The sequence shown here is derived from an EMBL/GenBank/DDBJ whole genome shotgun (WGS) entry which is preliminary data.</text>
</comment>
<dbReference type="AlphaFoldDB" id="A0A852USN3"/>
<evidence type="ECO:0000256" key="1">
    <source>
        <dbReference type="SAM" id="SignalP"/>
    </source>
</evidence>
<dbReference type="InterPro" id="IPR011044">
    <property type="entry name" value="Quino_amine_DH_bsu"/>
</dbReference>
<feature type="signal peptide" evidence="1">
    <location>
        <begin position="1"/>
        <end position="41"/>
    </location>
</feature>
<feature type="chain" id="PRO_5032773853" description="WD40-like Beta Propeller Repeat" evidence="1">
    <location>
        <begin position="42"/>
        <end position="332"/>
    </location>
</feature>
<evidence type="ECO:0000313" key="3">
    <source>
        <dbReference type="Proteomes" id="UP000576393"/>
    </source>
</evidence>
<dbReference type="SUPFAM" id="SSF50969">
    <property type="entry name" value="YVTN repeat-like/Quinoprotein amine dehydrogenase"/>
    <property type="match status" value="1"/>
</dbReference>
<name>A0A852USN3_9ACTN</name>
<sequence>MPMIAGLRRTIRRTARRTARRAAAVAAAAAPVAALAPAAHAAPAATAAVVVDVKLTGTGVTVHEKTADPVKVTSYTLGNVAYLRRNGRFAKQTGYQEITVAPKGRRAVAVPTTYVNDHDSVLLADLTANTGSKVQTVARPLIAKFAHWSRDGAKAVLTVQRKNGTSWDTVGFAVVDAAARTTRAVTVPGVDRAARFRWGPGGTEVVTEHQGGTRFYGLDGRVRRTFAKTGAPAGGEDAFSPSGSAFLTWCPLTYAEPVCVWNRTTGALSAKVNIRAQALLGWWDDRHLIAVVPSGTAYRAVVADLTGKSTRVLADIPAADWKARVYLSYTRP</sequence>
<dbReference type="PROSITE" id="PS51318">
    <property type="entry name" value="TAT"/>
    <property type="match status" value="1"/>
</dbReference>
<proteinExistence type="predicted"/>
<dbReference type="Gene3D" id="2.120.10.30">
    <property type="entry name" value="TolB, C-terminal domain"/>
    <property type="match status" value="1"/>
</dbReference>
<evidence type="ECO:0000313" key="2">
    <source>
        <dbReference type="EMBL" id="NYF39000.1"/>
    </source>
</evidence>
<reference evidence="2 3" key="1">
    <citation type="submission" date="2020-07" db="EMBL/GenBank/DDBJ databases">
        <title>Sequencing the genomes of 1000 actinobacteria strains.</title>
        <authorList>
            <person name="Klenk H.-P."/>
        </authorList>
    </citation>
    <scope>NUCLEOTIDE SEQUENCE [LARGE SCALE GENOMIC DNA]</scope>
    <source>
        <strain evidence="2 3">DSM 45763</strain>
    </source>
</reference>
<dbReference type="Proteomes" id="UP000576393">
    <property type="component" value="Unassembled WGS sequence"/>
</dbReference>
<dbReference type="EMBL" id="JACCCO010000001">
    <property type="protein sequence ID" value="NYF39000.1"/>
    <property type="molecule type" value="Genomic_DNA"/>
</dbReference>
<dbReference type="InterPro" id="IPR006311">
    <property type="entry name" value="TAT_signal"/>
</dbReference>
<keyword evidence="1" id="KW-0732">Signal</keyword>
<organism evidence="2 3">
    <name type="scientific">Streptosporangium sandarakinum</name>
    <dbReference type="NCBI Taxonomy" id="1260955"/>
    <lineage>
        <taxon>Bacteria</taxon>
        <taxon>Bacillati</taxon>
        <taxon>Actinomycetota</taxon>
        <taxon>Actinomycetes</taxon>
        <taxon>Streptosporangiales</taxon>
        <taxon>Streptosporangiaceae</taxon>
        <taxon>Streptosporangium</taxon>
    </lineage>
</organism>
<dbReference type="InterPro" id="IPR011042">
    <property type="entry name" value="6-blade_b-propeller_TolB-like"/>
</dbReference>
<protein>
    <recommendedName>
        <fullName evidence="4">WD40-like Beta Propeller Repeat</fullName>
    </recommendedName>
</protein>
<gene>
    <name evidence="2" type="ORF">HDA43_001159</name>
</gene>
<evidence type="ECO:0008006" key="4">
    <source>
        <dbReference type="Google" id="ProtNLM"/>
    </source>
</evidence>
<accession>A0A852USN3</accession>
<dbReference type="RefSeq" id="WP_179818677.1">
    <property type="nucleotide sequence ID" value="NZ_JACCCO010000001.1"/>
</dbReference>